<protein>
    <submittedName>
        <fullName evidence="1">Jg16524 protein</fullName>
    </submittedName>
</protein>
<comment type="caution">
    <text evidence="1">The sequence shown here is derived from an EMBL/GenBank/DDBJ whole genome shotgun (WGS) entry which is preliminary data.</text>
</comment>
<dbReference type="EMBL" id="CAKXAJ010026562">
    <property type="protein sequence ID" value="CAH2270064.1"/>
    <property type="molecule type" value="Genomic_DNA"/>
</dbReference>
<accession>A0A8S4SR74</accession>
<dbReference type="Proteomes" id="UP000838756">
    <property type="component" value="Unassembled WGS sequence"/>
</dbReference>
<name>A0A8S4SR74_9NEOP</name>
<gene>
    <name evidence="1" type="primary">jg16524</name>
    <name evidence="1" type="ORF">PAEG_LOCUS27988</name>
</gene>
<sequence length="82" mass="8985">MMILPFSLTAPHAVETNSSLIIWMPGSLNLLFAIPDHFYSALANCGKCDVFPQNYNKFFKSQQHIGGSSVAADIHGRAAVIY</sequence>
<organism evidence="1 2">
    <name type="scientific">Pararge aegeria aegeria</name>
    <dbReference type="NCBI Taxonomy" id="348720"/>
    <lineage>
        <taxon>Eukaryota</taxon>
        <taxon>Metazoa</taxon>
        <taxon>Ecdysozoa</taxon>
        <taxon>Arthropoda</taxon>
        <taxon>Hexapoda</taxon>
        <taxon>Insecta</taxon>
        <taxon>Pterygota</taxon>
        <taxon>Neoptera</taxon>
        <taxon>Endopterygota</taxon>
        <taxon>Lepidoptera</taxon>
        <taxon>Glossata</taxon>
        <taxon>Ditrysia</taxon>
        <taxon>Papilionoidea</taxon>
        <taxon>Nymphalidae</taxon>
        <taxon>Satyrinae</taxon>
        <taxon>Satyrini</taxon>
        <taxon>Parargina</taxon>
        <taxon>Pararge</taxon>
    </lineage>
</organism>
<keyword evidence="2" id="KW-1185">Reference proteome</keyword>
<dbReference type="AlphaFoldDB" id="A0A8S4SR74"/>
<reference evidence="1" key="1">
    <citation type="submission" date="2022-03" db="EMBL/GenBank/DDBJ databases">
        <authorList>
            <person name="Lindestad O."/>
        </authorList>
    </citation>
    <scope>NUCLEOTIDE SEQUENCE</scope>
</reference>
<evidence type="ECO:0000313" key="1">
    <source>
        <dbReference type="EMBL" id="CAH2270064.1"/>
    </source>
</evidence>
<evidence type="ECO:0000313" key="2">
    <source>
        <dbReference type="Proteomes" id="UP000838756"/>
    </source>
</evidence>
<proteinExistence type="predicted"/>